<name>A0A1I7URR1_9PELO</name>
<protein>
    <submittedName>
        <fullName evidence="2">Tetratricopeptide repeat protein 30</fullName>
    </submittedName>
</protein>
<keyword evidence="1" id="KW-1185">Reference proteome</keyword>
<dbReference type="AlphaFoldDB" id="A0A1I7URR1"/>
<sequence>MELLGWFKRVKPVGKRLLRIYANPETELVELVKKSSNATWTKCELDSTNLYNILHILSTLLATGKPEMAANFCRSIAEKCFDDNPENPYRLMFLSFAMVADCETKLYELNFHPLTSQGLSLKRRYSFCQQASAGFADWEPSIFKITDLLTISEEFAHFSCFRQCHVNLLKHLAELKEDDSVDWFDIVKVIDSNILALINDSDVGARLCDTDKEKESSNRIFTK</sequence>
<reference evidence="2" key="1">
    <citation type="submission" date="2016-11" db="UniProtKB">
        <authorList>
            <consortium name="WormBaseParasite"/>
        </authorList>
    </citation>
    <scope>IDENTIFICATION</scope>
</reference>
<organism evidence="1 2">
    <name type="scientific">Caenorhabditis tropicalis</name>
    <dbReference type="NCBI Taxonomy" id="1561998"/>
    <lineage>
        <taxon>Eukaryota</taxon>
        <taxon>Metazoa</taxon>
        <taxon>Ecdysozoa</taxon>
        <taxon>Nematoda</taxon>
        <taxon>Chromadorea</taxon>
        <taxon>Rhabditida</taxon>
        <taxon>Rhabditina</taxon>
        <taxon>Rhabditomorpha</taxon>
        <taxon>Rhabditoidea</taxon>
        <taxon>Rhabditidae</taxon>
        <taxon>Peloderinae</taxon>
        <taxon>Caenorhabditis</taxon>
    </lineage>
</organism>
<accession>A0A1I7URR1</accession>
<evidence type="ECO:0000313" key="2">
    <source>
        <dbReference type="WBParaSite" id="Csp11.Scaffold630.g18685.t1"/>
    </source>
</evidence>
<dbReference type="Proteomes" id="UP000095282">
    <property type="component" value="Unplaced"/>
</dbReference>
<dbReference type="WBParaSite" id="Csp11.Scaffold630.g18685.t1">
    <property type="protein sequence ID" value="Csp11.Scaffold630.g18685.t1"/>
    <property type="gene ID" value="Csp11.Scaffold630.g18685"/>
</dbReference>
<proteinExistence type="predicted"/>
<evidence type="ECO:0000313" key="1">
    <source>
        <dbReference type="Proteomes" id="UP000095282"/>
    </source>
</evidence>
<dbReference type="eggNOG" id="ENOG502TFK4">
    <property type="taxonomic scope" value="Eukaryota"/>
</dbReference>